<proteinExistence type="predicted"/>
<dbReference type="EMBL" id="KZ528202">
    <property type="protein sequence ID" value="PKU27358.1"/>
    <property type="molecule type" value="Genomic_DNA"/>
</dbReference>
<dbReference type="OrthoDB" id="10014838at2759"/>
<feature type="region of interest" description="Disordered" evidence="1">
    <location>
        <begin position="61"/>
        <end position="90"/>
    </location>
</feature>
<organism evidence="2 3">
    <name type="scientific">Limosa lapponica baueri</name>
    <dbReference type="NCBI Taxonomy" id="1758121"/>
    <lineage>
        <taxon>Eukaryota</taxon>
        <taxon>Metazoa</taxon>
        <taxon>Chordata</taxon>
        <taxon>Craniata</taxon>
        <taxon>Vertebrata</taxon>
        <taxon>Euteleostomi</taxon>
        <taxon>Archelosauria</taxon>
        <taxon>Archosauria</taxon>
        <taxon>Dinosauria</taxon>
        <taxon>Saurischia</taxon>
        <taxon>Theropoda</taxon>
        <taxon>Coelurosauria</taxon>
        <taxon>Aves</taxon>
        <taxon>Neognathae</taxon>
        <taxon>Neoaves</taxon>
        <taxon>Charadriiformes</taxon>
        <taxon>Scolopacidae</taxon>
        <taxon>Limosa</taxon>
    </lineage>
</organism>
<name>A0A2I0T0N7_LIMLA</name>
<keyword evidence="3" id="KW-1185">Reference proteome</keyword>
<protein>
    <submittedName>
        <fullName evidence="2">Uncharacterized protein</fullName>
    </submittedName>
</protein>
<gene>
    <name evidence="2" type="ORF">llap_22338</name>
</gene>
<reference evidence="3" key="2">
    <citation type="submission" date="2017-12" db="EMBL/GenBank/DDBJ databases">
        <title>Genome sequence of the Bar-tailed Godwit (Limosa lapponica baueri).</title>
        <authorList>
            <person name="Lima N.C.B."/>
            <person name="Parody-Merino A.M."/>
            <person name="Battley P.F."/>
            <person name="Fidler A.E."/>
            <person name="Prosdocimi F."/>
        </authorList>
    </citation>
    <scope>NUCLEOTIDE SEQUENCE [LARGE SCALE GENOMIC DNA]</scope>
</reference>
<reference evidence="3" key="1">
    <citation type="submission" date="2017-11" db="EMBL/GenBank/DDBJ databases">
        <authorList>
            <person name="Lima N.C."/>
            <person name="Parody-Merino A.M."/>
            <person name="Battley P.F."/>
            <person name="Fidler A.E."/>
            <person name="Prosdocimi F."/>
        </authorList>
    </citation>
    <scope>NUCLEOTIDE SEQUENCE [LARGE SCALE GENOMIC DNA]</scope>
</reference>
<dbReference type="Proteomes" id="UP000233556">
    <property type="component" value="Unassembled WGS sequence"/>
</dbReference>
<evidence type="ECO:0000313" key="2">
    <source>
        <dbReference type="EMBL" id="PKU27358.1"/>
    </source>
</evidence>
<evidence type="ECO:0000256" key="1">
    <source>
        <dbReference type="SAM" id="MobiDB-lite"/>
    </source>
</evidence>
<accession>A0A2I0T0N7</accession>
<evidence type="ECO:0000313" key="3">
    <source>
        <dbReference type="Proteomes" id="UP000233556"/>
    </source>
</evidence>
<dbReference type="AlphaFoldDB" id="A0A2I0T0N7"/>
<sequence>MAGGFRAVFRLAENSDNIPPGYEPISLLEALNGLRSVSPSIPSAPLYEEINYSGVVDGMPPASRPLVGMDRAVESSHQKGKRSKSPDRSA</sequence>